<comment type="caution">
    <text evidence="1">The sequence shown here is derived from an EMBL/GenBank/DDBJ whole genome shotgun (WGS) entry which is preliminary data.</text>
</comment>
<reference evidence="1 2" key="1">
    <citation type="journal article" date="2019" name="Environ. Microbiol.">
        <title>At the nexus of three kingdoms: the genome of the mycorrhizal fungus Gigaspora margarita provides insights into plant, endobacterial and fungal interactions.</title>
        <authorList>
            <person name="Venice F."/>
            <person name="Ghignone S."/>
            <person name="Salvioli di Fossalunga A."/>
            <person name="Amselem J."/>
            <person name="Novero M."/>
            <person name="Xianan X."/>
            <person name="Sedzielewska Toro K."/>
            <person name="Morin E."/>
            <person name="Lipzen A."/>
            <person name="Grigoriev I.V."/>
            <person name="Henrissat B."/>
            <person name="Martin F.M."/>
            <person name="Bonfante P."/>
        </authorList>
    </citation>
    <scope>NUCLEOTIDE SEQUENCE [LARGE SCALE GENOMIC DNA]</scope>
    <source>
        <strain evidence="1 2">BEG34</strain>
    </source>
</reference>
<dbReference type="EMBL" id="WTPW01001163">
    <property type="protein sequence ID" value="KAF0452022.1"/>
    <property type="molecule type" value="Genomic_DNA"/>
</dbReference>
<gene>
    <name evidence="1" type="ORF">F8M41_001958</name>
</gene>
<accession>A0A8H3XGL9</accession>
<keyword evidence="2" id="KW-1185">Reference proteome</keyword>
<sequence>MLEFFFNKPPPYEMDDILSALRSGALPQRYYELAEKYKEFVIDAEDIRKEMLEQLSIDPNKKITHKQYIQIEIYNHLLHKNLKNNMPKNDNDQSTTDYSMRDLSFFNQVFERKNVKETKDKEVKQDHDINSLSKLVLDIEIHE</sequence>
<proteinExistence type="predicted"/>
<evidence type="ECO:0000313" key="2">
    <source>
        <dbReference type="Proteomes" id="UP000439903"/>
    </source>
</evidence>
<evidence type="ECO:0000313" key="1">
    <source>
        <dbReference type="EMBL" id="KAF0452022.1"/>
    </source>
</evidence>
<organism evidence="1 2">
    <name type="scientific">Gigaspora margarita</name>
    <dbReference type="NCBI Taxonomy" id="4874"/>
    <lineage>
        <taxon>Eukaryota</taxon>
        <taxon>Fungi</taxon>
        <taxon>Fungi incertae sedis</taxon>
        <taxon>Mucoromycota</taxon>
        <taxon>Glomeromycotina</taxon>
        <taxon>Glomeromycetes</taxon>
        <taxon>Diversisporales</taxon>
        <taxon>Gigasporaceae</taxon>
        <taxon>Gigaspora</taxon>
    </lineage>
</organism>
<dbReference type="Proteomes" id="UP000439903">
    <property type="component" value="Unassembled WGS sequence"/>
</dbReference>
<protein>
    <submittedName>
        <fullName evidence="1">Uncharacterized protein</fullName>
    </submittedName>
</protein>
<dbReference type="AlphaFoldDB" id="A0A8H3XGL9"/>
<name>A0A8H3XGL9_GIGMA</name>